<gene>
    <name evidence="1" type="ORF">N7496_004087</name>
</gene>
<dbReference type="GeneID" id="81436195"/>
<sequence length="154" mass="16792">MATLWYCCGCNFGPHNAELYDSCIGCGKYVCSMCTREKVTNSNYNHSHSHSHAAHGCPESSPYPSAVTIGPSHSLSLQTKTMAATGLGDLHSIRSLSRRMPMALASPFPGAMQCYTETYMYICCRCGDGPKVYNNQPRCVSCDHEACSSCEQVK</sequence>
<name>A0A9W9SPW4_9EURO</name>
<reference evidence="1" key="2">
    <citation type="journal article" date="2023" name="IMA Fungus">
        <title>Comparative genomic study of the Penicillium genus elucidates a diverse pangenome and 15 lateral gene transfer events.</title>
        <authorList>
            <person name="Petersen C."/>
            <person name="Sorensen T."/>
            <person name="Nielsen M.R."/>
            <person name="Sondergaard T.E."/>
            <person name="Sorensen J.L."/>
            <person name="Fitzpatrick D.A."/>
            <person name="Frisvad J.C."/>
            <person name="Nielsen K.L."/>
        </authorList>
    </citation>
    <scope>NUCLEOTIDE SEQUENCE</scope>
    <source>
        <strain evidence="1">IBT 29864</strain>
    </source>
</reference>
<proteinExistence type="predicted"/>
<protein>
    <submittedName>
        <fullName evidence="1">Uncharacterized protein</fullName>
    </submittedName>
</protein>
<evidence type="ECO:0000313" key="1">
    <source>
        <dbReference type="EMBL" id="KAJ5381659.1"/>
    </source>
</evidence>
<dbReference type="RefSeq" id="XP_056559230.1">
    <property type="nucleotide sequence ID" value="XM_056697018.1"/>
</dbReference>
<organism evidence="1 2">
    <name type="scientific">Penicillium cataractarum</name>
    <dbReference type="NCBI Taxonomy" id="2100454"/>
    <lineage>
        <taxon>Eukaryota</taxon>
        <taxon>Fungi</taxon>
        <taxon>Dikarya</taxon>
        <taxon>Ascomycota</taxon>
        <taxon>Pezizomycotina</taxon>
        <taxon>Eurotiomycetes</taxon>
        <taxon>Eurotiomycetidae</taxon>
        <taxon>Eurotiales</taxon>
        <taxon>Aspergillaceae</taxon>
        <taxon>Penicillium</taxon>
    </lineage>
</organism>
<dbReference type="AlphaFoldDB" id="A0A9W9SPW4"/>
<reference evidence="1" key="1">
    <citation type="submission" date="2022-11" db="EMBL/GenBank/DDBJ databases">
        <authorList>
            <person name="Petersen C."/>
        </authorList>
    </citation>
    <scope>NUCLEOTIDE SEQUENCE</scope>
    <source>
        <strain evidence="1">IBT 29864</strain>
    </source>
</reference>
<evidence type="ECO:0000313" key="2">
    <source>
        <dbReference type="Proteomes" id="UP001147782"/>
    </source>
</evidence>
<dbReference type="OrthoDB" id="4177029at2759"/>
<dbReference type="EMBL" id="JAPZBS010000002">
    <property type="protein sequence ID" value="KAJ5381659.1"/>
    <property type="molecule type" value="Genomic_DNA"/>
</dbReference>
<dbReference type="Proteomes" id="UP001147782">
    <property type="component" value="Unassembled WGS sequence"/>
</dbReference>
<keyword evidence="2" id="KW-1185">Reference proteome</keyword>
<accession>A0A9W9SPW4</accession>
<comment type="caution">
    <text evidence="1">The sequence shown here is derived from an EMBL/GenBank/DDBJ whole genome shotgun (WGS) entry which is preliminary data.</text>
</comment>